<sequence>MALTSVDVSVVVVSYNALEWLRPCLAAIGPGADRNQVEVIVVDNASGNEVREFLATAPHGVRVIQLDENLGFGRACNLAVKNSQGRHVMLLNPDAVLEPQAIDRLVEHYDGDPGRGLVGGRTLRPDGTPDHGSCWGAPSVWSWFCSAVGLSVLFRRSRWFDPESLGPWTRETEREVDIITGCLLLTSRSVWDRLGGFDPDYFMYGEDADLCRRAWDTGYRPSITPSAVAVHAGGASSPHRLGKRRLLLRGKATFARKHWSPSHRRAGLILLSCGVGLRAVRETAAEVFGGAPDQMMRTLWKERATWLAGWPPA</sequence>
<keyword evidence="3" id="KW-1185">Reference proteome</keyword>
<evidence type="ECO:0000313" key="3">
    <source>
        <dbReference type="Proteomes" id="UP001501074"/>
    </source>
</evidence>
<dbReference type="Gene3D" id="3.90.550.10">
    <property type="entry name" value="Spore Coat Polysaccharide Biosynthesis Protein SpsA, Chain A"/>
    <property type="match status" value="1"/>
</dbReference>
<name>A0ABP6Z0Z9_9ACTN</name>
<feature type="domain" description="Glycosyltransferase 2-like" evidence="1">
    <location>
        <begin position="9"/>
        <end position="129"/>
    </location>
</feature>
<evidence type="ECO:0000313" key="2">
    <source>
        <dbReference type="EMBL" id="GAA3593906.1"/>
    </source>
</evidence>
<reference evidence="3" key="1">
    <citation type="journal article" date="2019" name="Int. J. Syst. Evol. Microbiol.">
        <title>The Global Catalogue of Microorganisms (GCM) 10K type strain sequencing project: providing services to taxonomists for standard genome sequencing and annotation.</title>
        <authorList>
            <consortium name="The Broad Institute Genomics Platform"/>
            <consortium name="The Broad Institute Genome Sequencing Center for Infectious Disease"/>
            <person name="Wu L."/>
            <person name="Ma J."/>
        </authorList>
    </citation>
    <scope>NUCLEOTIDE SEQUENCE [LARGE SCALE GENOMIC DNA]</scope>
    <source>
        <strain evidence="3">JCM 16902</strain>
    </source>
</reference>
<dbReference type="PANTHER" id="PTHR43179:SF7">
    <property type="entry name" value="RHAMNOSYLTRANSFERASE WBBL"/>
    <property type="match status" value="1"/>
</dbReference>
<protein>
    <recommendedName>
        <fullName evidence="1">Glycosyltransferase 2-like domain-containing protein</fullName>
    </recommendedName>
</protein>
<comment type="caution">
    <text evidence="2">The sequence shown here is derived from an EMBL/GenBank/DDBJ whole genome shotgun (WGS) entry which is preliminary data.</text>
</comment>
<dbReference type="Proteomes" id="UP001501074">
    <property type="component" value="Unassembled WGS sequence"/>
</dbReference>
<dbReference type="SUPFAM" id="SSF53448">
    <property type="entry name" value="Nucleotide-diphospho-sugar transferases"/>
    <property type="match status" value="1"/>
</dbReference>
<gene>
    <name evidence="2" type="ORF">GCM10022223_06100</name>
</gene>
<dbReference type="EMBL" id="BAAAZO010000001">
    <property type="protein sequence ID" value="GAA3593906.1"/>
    <property type="molecule type" value="Genomic_DNA"/>
</dbReference>
<dbReference type="Pfam" id="PF00535">
    <property type="entry name" value="Glycos_transf_2"/>
    <property type="match status" value="1"/>
</dbReference>
<evidence type="ECO:0000259" key="1">
    <source>
        <dbReference type="Pfam" id="PF00535"/>
    </source>
</evidence>
<dbReference type="PANTHER" id="PTHR43179">
    <property type="entry name" value="RHAMNOSYLTRANSFERASE WBBL"/>
    <property type="match status" value="1"/>
</dbReference>
<accession>A0ABP6Z0Z9</accession>
<dbReference type="CDD" id="cd04186">
    <property type="entry name" value="GT_2_like_c"/>
    <property type="match status" value="1"/>
</dbReference>
<dbReference type="InterPro" id="IPR001173">
    <property type="entry name" value="Glyco_trans_2-like"/>
</dbReference>
<organism evidence="2 3">
    <name type="scientific">Kineosporia mesophila</name>
    <dbReference type="NCBI Taxonomy" id="566012"/>
    <lineage>
        <taxon>Bacteria</taxon>
        <taxon>Bacillati</taxon>
        <taxon>Actinomycetota</taxon>
        <taxon>Actinomycetes</taxon>
        <taxon>Kineosporiales</taxon>
        <taxon>Kineosporiaceae</taxon>
        <taxon>Kineosporia</taxon>
    </lineage>
</organism>
<proteinExistence type="predicted"/>
<dbReference type="InterPro" id="IPR029044">
    <property type="entry name" value="Nucleotide-diphossugar_trans"/>
</dbReference>
<dbReference type="RefSeq" id="WP_231484135.1">
    <property type="nucleotide sequence ID" value="NZ_BAAAZO010000001.1"/>
</dbReference>